<dbReference type="InterPro" id="IPR010982">
    <property type="entry name" value="Lambda_DNA-bd_dom_sf"/>
</dbReference>
<comment type="caution">
    <text evidence="5">The sequence shown here is derived from an EMBL/GenBank/DDBJ whole genome shotgun (WGS) entry which is preliminary data.</text>
</comment>
<proteinExistence type="predicted"/>
<dbReference type="EMBL" id="JBHULM010000011">
    <property type="protein sequence ID" value="MFD2542717.1"/>
    <property type="molecule type" value="Genomic_DNA"/>
</dbReference>
<dbReference type="RefSeq" id="WP_379903883.1">
    <property type="nucleotide sequence ID" value="NZ_JBHULM010000011.1"/>
</dbReference>
<protein>
    <submittedName>
        <fullName evidence="5">LacI family DNA-binding transcriptional regulator</fullName>
    </submittedName>
</protein>
<dbReference type="Gene3D" id="3.40.50.2300">
    <property type="match status" value="1"/>
</dbReference>
<keyword evidence="3" id="KW-0804">Transcription</keyword>
<dbReference type="SUPFAM" id="SSF53822">
    <property type="entry name" value="Periplasmic binding protein-like I"/>
    <property type="match status" value="1"/>
</dbReference>
<evidence type="ECO:0000313" key="6">
    <source>
        <dbReference type="Proteomes" id="UP001597467"/>
    </source>
</evidence>
<dbReference type="Gene3D" id="1.10.260.40">
    <property type="entry name" value="lambda repressor-like DNA-binding domains"/>
    <property type="match status" value="1"/>
</dbReference>
<name>A0ABW5K1P1_9FLAO</name>
<keyword evidence="2 5" id="KW-0238">DNA-binding</keyword>
<gene>
    <name evidence="5" type="ORF">ACFSSB_10350</name>
</gene>
<dbReference type="Pfam" id="PF00356">
    <property type="entry name" value="LacI"/>
    <property type="match status" value="1"/>
</dbReference>
<dbReference type="SUPFAM" id="SSF47413">
    <property type="entry name" value="lambda repressor-like DNA-binding domains"/>
    <property type="match status" value="1"/>
</dbReference>
<dbReference type="PANTHER" id="PTHR30146:SF109">
    <property type="entry name" value="HTH-TYPE TRANSCRIPTIONAL REGULATOR GALS"/>
    <property type="match status" value="1"/>
</dbReference>
<dbReference type="GO" id="GO:0003677">
    <property type="term" value="F:DNA binding"/>
    <property type="evidence" value="ECO:0007669"/>
    <property type="project" value="UniProtKB-KW"/>
</dbReference>
<dbReference type="InterPro" id="IPR000843">
    <property type="entry name" value="HTH_LacI"/>
</dbReference>
<dbReference type="InterPro" id="IPR028082">
    <property type="entry name" value="Peripla_BP_I"/>
</dbReference>
<accession>A0ABW5K1P1</accession>
<reference evidence="6" key="1">
    <citation type="journal article" date="2019" name="Int. J. Syst. Evol. Microbiol.">
        <title>The Global Catalogue of Microorganisms (GCM) 10K type strain sequencing project: providing services to taxonomists for standard genome sequencing and annotation.</title>
        <authorList>
            <consortium name="The Broad Institute Genomics Platform"/>
            <consortium name="The Broad Institute Genome Sequencing Center for Infectious Disease"/>
            <person name="Wu L."/>
            <person name="Ma J."/>
        </authorList>
    </citation>
    <scope>NUCLEOTIDE SEQUENCE [LARGE SCALE GENOMIC DNA]</scope>
    <source>
        <strain evidence="6">KCTC 42808</strain>
    </source>
</reference>
<evidence type="ECO:0000259" key="4">
    <source>
        <dbReference type="PROSITE" id="PS50932"/>
    </source>
</evidence>
<dbReference type="PROSITE" id="PS50932">
    <property type="entry name" value="HTH_LACI_2"/>
    <property type="match status" value="1"/>
</dbReference>
<dbReference type="SMART" id="SM00354">
    <property type="entry name" value="HTH_LACI"/>
    <property type="match status" value="1"/>
</dbReference>
<dbReference type="PANTHER" id="PTHR30146">
    <property type="entry name" value="LACI-RELATED TRANSCRIPTIONAL REPRESSOR"/>
    <property type="match status" value="1"/>
</dbReference>
<evidence type="ECO:0000313" key="5">
    <source>
        <dbReference type="EMBL" id="MFD2542717.1"/>
    </source>
</evidence>
<dbReference type="CDD" id="cd01392">
    <property type="entry name" value="HTH_LacI"/>
    <property type="match status" value="1"/>
</dbReference>
<keyword evidence="6" id="KW-1185">Reference proteome</keyword>
<organism evidence="5 6">
    <name type="scientific">Lacinutrix gracilariae</name>
    <dbReference type="NCBI Taxonomy" id="1747198"/>
    <lineage>
        <taxon>Bacteria</taxon>
        <taxon>Pseudomonadati</taxon>
        <taxon>Bacteroidota</taxon>
        <taxon>Flavobacteriia</taxon>
        <taxon>Flavobacteriales</taxon>
        <taxon>Flavobacteriaceae</taxon>
        <taxon>Lacinutrix</taxon>
    </lineage>
</organism>
<sequence>MYQPTITLKCISDISGFSVSTVSKALNDKSDISSKTREIIKNIAQEHNYVPNYTALSLRKQRTKTLAIIVPEIADSYYGCIVSKIQKFSFKYGYRLLVFQSFSSKLQEEHCLKNINDGSVDAAIIISKHKKENTASFINNPLPIDYIEISNLKSRKELKEEVILSFKKSLNRLIS</sequence>
<feature type="domain" description="HTH lacI-type" evidence="4">
    <location>
        <begin position="6"/>
        <end position="60"/>
    </location>
</feature>
<keyword evidence="1" id="KW-0805">Transcription regulation</keyword>
<dbReference type="Proteomes" id="UP001597467">
    <property type="component" value="Unassembled WGS sequence"/>
</dbReference>
<evidence type="ECO:0000256" key="2">
    <source>
        <dbReference type="ARBA" id="ARBA00023125"/>
    </source>
</evidence>
<evidence type="ECO:0000256" key="3">
    <source>
        <dbReference type="ARBA" id="ARBA00023163"/>
    </source>
</evidence>
<evidence type="ECO:0000256" key="1">
    <source>
        <dbReference type="ARBA" id="ARBA00023015"/>
    </source>
</evidence>